<sequence length="105" mass="11936">MEWMLNLQLIRTCREQSKAVGLVLHKGFSNENSGPKHQIDLNRCLTEEETETTAASSVMRTETVTDLEAPVIVETSIYGEDSTAKDVRNFLTHLMRALFELQPRL</sequence>
<keyword evidence="2" id="KW-1185">Reference proteome</keyword>
<accession>A0A498HJE8</accession>
<dbReference type="Proteomes" id="UP000290289">
    <property type="component" value="Chromosome 17"/>
</dbReference>
<proteinExistence type="predicted"/>
<protein>
    <submittedName>
        <fullName evidence="1">Uncharacterized protein</fullName>
    </submittedName>
</protein>
<dbReference type="AlphaFoldDB" id="A0A498HJE8"/>
<dbReference type="EMBL" id="RDQH01000343">
    <property type="protein sequence ID" value="RXH69261.1"/>
    <property type="molecule type" value="Genomic_DNA"/>
</dbReference>
<name>A0A498HJE8_MALDO</name>
<evidence type="ECO:0000313" key="1">
    <source>
        <dbReference type="EMBL" id="RXH69261.1"/>
    </source>
</evidence>
<reference evidence="1 2" key="1">
    <citation type="submission" date="2018-10" db="EMBL/GenBank/DDBJ databases">
        <title>A high-quality apple genome assembly.</title>
        <authorList>
            <person name="Hu J."/>
        </authorList>
    </citation>
    <scope>NUCLEOTIDE SEQUENCE [LARGE SCALE GENOMIC DNA]</scope>
    <source>
        <strain evidence="2">cv. HFTH1</strain>
        <tissue evidence="1">Young leaf</tissue>
    </source>
</reference>
<gene>
    <name evidence="1" type="ORF">DVH24_037045</name>
</gene>
<organism evidence="1 2">
    <name type="scientific">Malus domestica</name>
    <name type="common">Apple</name>
    <name type="synonym">Pyrus malus</name>
    <dbReference type="NCBI Taxonomy" id="3750"/>
    <lineage>
        <taxon>Eukaryota</taxon>
        <taxon>Viridiplantae</taxon>
        <taxon>Streptophyta</taxon>
        <taxon>Embryophyta</taxon>
        <taxon>Tracheophyta</taxon>
        <taxon>Spermatophyta</taxon>
        <taxon>Magnoliopsida</taxon>
        <taxon>eudicotyledons</taxon>
        <taxon>Gunneridae</taxon>
        <taxon>Pentapetalae</taxon>
        <taxon>rosids</taxon>
        <taxon>fabids</taxon>
        <taxon>Rosales</taxon>
        <taxon>Rosaceae</taxon>
        <taxon>Amygdaloideae</taxon>
        <taxon>Maleae</taxon>
        <taxon>Malus</taxon>
    </lineage>
</organism>
<comment type="caution">
    <text evidence="1">The sequence shown here is derived from an EMBL/GenBank/DDBJ whole genome shotgun (WGS) entry which is preliminary data.</text>
</comment>
<evidence type="ECO:0000313" key="2">
    <source>
        <dbReference type="Proteomes" id="UP000290289"/>
    </source>
</evidence>